<evidence type="ECO:0000313" key="2">
    <source>
        <dbReference type="EMBL" id="CAL5130935.1"/>
    </source>
</evidence>
<proteinExistence type="predicted"/>
<protein>
    <recommendedName>
        <fullName evidence="4">Secreted protein</fullName>
    </recommendedName>
</protein>
<sequence>MELLIGWTLLCTLILSTGAADPFEAYKVHGDEARRYITRKDYEQPTRSDYYGYEDDCDGQFCYNGRGCGCVEDDSDDDYLMKTAEDEMDDSLLIAIQKRNKAYVSNPQNKVLDEIVRCVRLYGPIVMKVVKYFF</sequence>
<dbReference type="AlphaFoldDB" id="A0AAV2T3D0"/>
<comment type="caution">
    <text evidence="2">The sequence shown here is derived from an EMBL/GenBank/DDBJ whole genome shotgun (WGS) entry which is preliminary data.</text>
</comment>
<evidence type="ECO:0000313" key="3">
    <source>
        <dbReference type="Proteomes" id="UP001497525"/>
    </source>
</evidence>
<feature type="chain" id="PRO_5043819610" description="Secreted protein" evidence="1">
    <location>
        <begin position="20"/>
        <end position="134"/>
    </location>
</feature>
<feature type="signal peptide" evidence="1">
    <location>
        <begin position="1"/>
        <end position="19"/>
    </location>
</feature>
<keyword evidence="1" id="KW-0732">Signal</keyword>
<organism evidence="2 3">
    <name type="scientific">Calicophoron daubneyi</name>
    <name type="common">Rumen fluke</name>
    <name type="synonym">Paramphistomum daubneyi</name>
    <dbReference type="NCBI Taxonomy" id="300641"/>
    <lineage>
        <taxon>Eukaryota</taxon>
        <taxon>Metazoa</taxon>
        <taxon>Spiralia</taxon>
        <taxon>Lophotrochozoa</taxon>
        <taxon>Platyhelminthes</taxon>
        <taxon>Trematoda</taxon>
        <taxon>Digenea</taxon>
        <taxon>Plagiorchiida</taxon>
        <taxon>Pronocephalata</taxon>
        <taxon>Paramphistomoidea</taxon>
        <taxon>Paramphistomidae</taxon>
        <taxon>Calicophoron</taxon>
    </lineage>
</organism>
<evidence type="ECO:0000256" key="1">
    <source>
        <dbReference type="SAM" id="SignalP"/>
    </source>
</evidence>
<name>A0AAV2T3D0_CALDB</name>
<dbReference type="EMBL" id="CAXLJL010000078">
    <property type="protein sequence ID" value="CAL5130935.1"/>
    <property type="molecule type" value="Genomic_DNA"/>
</dbReference>
<evidence type="ECO:0008006" key="4">
    <source>
        <dbReference type="Google" id="ProtNLM"/>
    </source>
</evidence>
<accession>A0AAV2T3D0</accession>
<gene>
    <name evidence="2" type="ORF">CDAUBV1_LOCUS3137</name>
</gene>
<dbReference type="Proteomes" id="UP001497525">
    <property type="component" value="Unassembled WGS sequence"/>
</dbReference>
<reference evidence="2" key="1">
    <citation type="submission" date="2024-06" db="EMBL/GenBank/DDBJ databases">
        <authorList>
            <person name="Liu X."/>
            <person name="Lenzi L."/>
            <person name="Haldenby T S."/>
            <person name="Uol C."/>
        </authorList>
    </citation>
    <scope>NUCLEOTIDE SEQUENCE</scope>
</reference>